<reference evidence="1 2" key="1">
    <citation type="journal article" date="2021" name="BMC Biol.">
        <title>Horizontally acquired antibacterial genes associated with adaptive radiation of ladybird beetles.</title>
        <authorList>
            <person name="Li H.S."/>
            <person name="Tang X.F."/>
            <person name="Huang Y.H."/>
            <person name="Xu Z.Y."/>
            <person name="Chen M.L."/>
            <person name="Du X.Y."/>
            <person name="Qiu B.Y."/>
            <person name="Chen P.T."/>
            <person name="Zhang W."/>
            <person name="Slipinski A."/>
            <person name="Escalona H.E."/>
            <person name="Waterhouse R.M."/>
            <person name="Zwick A."/>
            <person name="Pang H."/>
        </authorList>
    </citation>
    <scope>NUCLEOTIDE SEQUENCE [LARGE SCALE GENOMIC DNA]</scope>
    <source>
        <strain evidence="1">SYSU2018</strain>
    </source>
</reference>
<proteinExistence type="predicted"/>
<comment type="caution">
    <text evidence="1">The sequence shown here is derived from an EMBL/GenBank/DDBJ whole genome shotgun (WGS) entry which is preliminary data.</text>
</comment>
<evidence type="ECO:0000313" key="1">
    <source>
        <dbReference type="EMBL" id="KAL3284552.1"/>
    </source>
</evidence>
<evidence type="ECO:0008006" key="3">
    <source>
        <dbReference type="Google" id="ProtNLM"/>
    </source>
</evidence>
<evidence type="ECO:0000313" key="2">
    <source>
        <dbReference type="Proteomes" id="UP001516400"/>
    </source>
</evidence>
<organism evidence="1 2">
    <name type="scientific">Cryptolaemus montrouzieri</name>
    <dbReference type="NCBI Taxonomy" id="559131"/>
    <lineage>
        <taxon>Eukaryota</taxon>
        <taxon>Metazoa</taxon>
        <taxon>Ecdysozoa</taxon>
        <taxon>Arthropoda</taxon>
        <taxon>Hexapoda</taxon>
        <taxon>Insecta</taxon>
        <taxon>Pterygota</taxon>
        <taxon>Neoptera</taxon>
        <taxon>Endopterygota</taxon>
        <taxon>Coleoptera</taxon>
        <taxon>Polyphaga</taxon>
        <taxon>Cucujiformia</taxon>
        <taxon>Coccinelloidea</taxon>
        <taxon>Coccinellidae</taxon>
        <taxon>Scymninae</taxon>
        <taxon>Scymnini</taxon>
        <taxon>Cryptolaemus</taxon>
    </lineage>
</organism>
<dbReference type="Proteomes" id="UP001516400">
    <property type="component" value="Unassembled WGS sequence"/>
</dbReference>
<name>A0ABD2P0W6_9CUCU</name>
<dbReference type="EMBL" id="JABFTP020000165">
    <property type="protein sequence ID" value="KAL3284552.1"/>
    <property type="molecule type" value="Genomic_DNA"/>
</dbReference>
<keyword evidence="2" id="KW-1185">Reference proteome</keyword>
<sequence length="160" mass="18240">MKYLGLYFDDRLFYSYHIQQTVCKMAEKIRVLKKLTPSIGGPGYRSRKTLNSVAQGVALYAAPIWIRALKGGRNNTDEIVLAYRAVSAEAIQASYGAFTYRIKKTKTNKCSRCDKEDDPDHVFYGSPRWALKERVTTLPETTDIIAYIIEEVSGRLFLIM</sequence>
<gene>
    <name evidence="1" type="ORF">HHI36_018709</name>
</gene>
<protein>
    <recommendedName>
        <fullName evidence="3">Reverse transcriptase</fullName>
    </recommendedName>
</protein>
<accession>A0ABD2P0W6</accession>
<dbReference type="AlphaFoldDB" id="A0ABD2P0W6"/>